<evidence type="ECO:0000256" key="2">
    <source>
        <dbReference type="ARBA" id="ARBA00022801"/>
    </source>
</evidence>
<dbReference type="HAMAP" id="MF_00528">
    <property type="entry name" value="Maf"/>
    <property type="match status" value="1"/>
</dbReference>
<dbReference type="InterPro" id="IPR003697">
    <property type="entry name" value="Maf-like"/>
</dbReference>
<dbReference type="CDD" id="cd00555">
    <property type="entry name" value="Maf"/>
    <property type="match status" value="1"/>
</dbReference>
<dbReference type="AlphaFoldDB" id="A0AAX4P8Q0"/>
<keyword evidence="2" id="KW-0378">Hydrolase</keyword>
<gene>
    <name evidence="3" type="ORF">HKI87_05g37000</name>
</gene>
<evidence type="ECO:0000256" key="1">
    <source>
        <dbReference type="ARBA" id="ARBA00001968"/>
    </source>
</evidence>
<dbReference type="PANTHER" id="PTHR43213">
    <property type="entry name" value="BIFUNCTIONAL DTTP/UTP PYROPHOSPHATASE/METHYLTRANSFERASE PROTEIN-RELATED"/>
    <property type="match status" value="1"/>
</dbReference>
<protein>
    <submittedName>
        <fullName evidence="3">Septum formation protein Maf</fullName>
    </submittedName>
</protein>
<sequence>MNHLGDLWPPRATSQVMVGRPRLVDGGAKGVKRSGARAVHRTVARAQVHGMLHVARKKLESYSVVLASQSPRRKELLTSLGVTFETIVSRFDEDLDKSKFPDAADYAAETAFHKVADVAKMINEDADRVSKGRYLIIGSDTVVDLDGEVMEKPATEEHAFEMLSKLSGNTHRVHTGVAVCLLDPSKQGEARSFTTKCSETTSVTFSDLPESVIQAYIASGEPMDKAGSYGIQGAGGSMVSGITGCYYNVMGLPLNRLSKLLIEVLGAEEEG</sequence>
<dbReference type="PANTHER" id="PTHR43213:SF5">
    <property type="entry name" value="BIFUNCTIONAL DTTP_UTP PYROPHOSPHATASE_METHYLTRANSFERASE PROTEIN-RELATED"/>
    <property type="match status" value="1"/>
</dbReference>
<organism evidence="3 4">
    <name type="scientific">Chloropicon roscoffensis</name>
    <dbReference type="NCBI Taxonomy" id="1461544"/>
    <lineage>
        <taxon>Eukaryota</taxon>
        <taxon>Viridiplantae</taxon>
        <taxon>Chlorophyta</taxon>
        <taxon>Chloropicophyceae</taxon>
        <taxon>Chloropicales</taxon>
        <taxon>Chloropicaceae</taxon>
        <taxon>Chloropicon</taxon>
    </lineage>
</organism>
<name>A0AAX4P8Q0_9CHLO</name>
<proteinExistence type="inferred from homology"/>
<dbReference type="InterPro" id="IPR029001">
    <property type="entry name" value="ITPase-like_fam"/>
</dbReference>
<evidence type="ECO:0000313" key="3">
    <source>
        <dbReference type="EMBL" id="WZN62164.1"/>
    </source>
</evidence>
<dbReference type="EMBL" id="CP151505">
    <property type="protein sequence ID" value="WZN62164.1"/>
    <property type="molecule type" value="Genomic_DNA"/>
</dbReference>
<dbReference type="Proteomes" id="UP001472866">
    <property type="component" value="Chromosome 05"/>
</dbReference>
<dbReference type="Gene3D" id="3.90.950.10">
    <property type="match status" value="1"/>
</dbReference>
<evidence type="ECO:0000313" key="4">
    <source>
        <dbReference type="Proteomes" id="UP001472866"/>
    </source>
</evidence>
<dbReference type="GO" id="GO:0047429">
    <property type="term" value="F:nucleoside triphosphate diphosphatase activity"/>
    <property type="evidence" value="ECO:0007669"/>
    <property type="project" value="InterPro"/>
</dbReference>
<accession>A0AAX4P8Q0</accession>
<comment type="cofactor">
    <cofactor evidence="1">
        <name>a divalent metal cation</name>
        <dbReference type="ChEBI" id="CHEBI:60240"/>
    </cofactor>
</comment>
<dbReference type="NCBIfam" id="TIGR00172">
    <property type="entry name" value="maf"/>
    <property type="match status" value="1"/>
</dbReference>
<dbReference type="SUPFAM" id="SSF52972">
    <property type="entry name" value="ITPase-like"/>
    <property type="match status" value="1"/>
</dbReference>
<dbReference type="Pfam" id="PF02545">
    <property type="entry name" value="Maf"/>
    <property type="match status" value="1"/>
</dbReference>
<keyword evidence="4" id="KW-1185">Reference proteome</keyword>
<reference evidence="3 4" key="1">
    <citation type="submission" date="2024-03" db="EMBL/GenBank/DDBJ databases">
        <title>Complete genome sequence of the green alga Chloropicon roscoffensis RCC1871.</title>
        <authorList>
            <person name="Lemieux C."/>
            <person name="Pombert J.-F."/>
            <person name="Otis C."/>
            <person name="Turmel M."/>
        </authorList>
    </citation>
    <scope>NUCLEOTIDE SEQUENCE [LARGE SCALE GENOMIC DNA]</scope>
    <source>
        <strain evidence="3 4">RCC1871</strain>
    </source>
</reference>